<sequence>MREKNTASPRPAGKLPVILVSVLLVVALIVNVVCIRLYPAINAFMAANLNSRLTGGSVTAEQLTPDQAKEASLLMAQELESEGLVLLENKDGALPLEQGAKVNLFGYATVSPLYGGTGSGSSDTSSNVDLIQGLTNAGFTVNEELADFYRNSGVSRPEQGGYTGSNFTPAEVPVSQYTDQVLQQARDFSDVAVVMLSRIGGEGGDLPADMYAAGYSDTDDGRSYLSLTQDEEDLLELVKSQGYETVVVLINSSHAMELGFLEDEGIDAALWIGGPGSTGMNAVGEALSGVVNPSGRLTDTYAYDISSSPAYWNAGDFTYSNLERNYVEYAEGIYVGYRFYETRWIDNETGVCGEDAYQAAVQYPFGYGLSYTTFTQEIEDYSDADGAISMTVKVTNTGSVPGKDVVQVYYTAPYTVGGIEKAHVVLAGFDKTELLQPGDSQSVTITFAAQDMASYDYQTNGCYVLESGTYQIKLMNNAHDVIDQREYTVTSTIVYDESNPRSTDVTAAVNRFDDVTNGQITQYVSRADWKGTLSTARTDGKTASDEVVEAFTNPPVYENDPDDQPITFANHGLTLEDLSGKDYDDPMWEQLLEQLSVEGMTNIISNGGWSTPEVTSVGKPATNDLDGPAGINSLVSNLRGVSFPSQVVIGSTWNQALVEEFGRTFGAEAVANHVVGLYAPGANIHRTPLSGRNFEYYSEDSLLSGKLAAATIRGAASQGVYCYVKHFALNDQESNRLSLSVWANEQAMREIYLRAFEIAVKEGGATAVMSSYSYLGATWAGANPALLTGVLREEWGFQGMVVTDSAMGNTAWMDVNLAIRAGGDMMLCLMGVTLDSSGNTAQQAMRTACHNILYTQANSAAVSAAADGDQQSPAPTASETIQPTESSAPSADAYLTLTGTGDGWLVCNVVLMGDNTFTVAFDYNAENSGIQTDSGTWVLNDDGSISLTGDSRSFTATTSDGSNYTMDVENVETGVICTVSGSVQGGGSSAPSDGSYLTLTGTGDGWLVCNVVLMGDNTFTVAFDYNAENAGIQTDSGTWVLNDDGSISLTGDSRSFTATTSDGSNYTMDVENLQTGITCTVSGTANT</sequence>
<protein>
    <submittedName>
        <fullName evidence="6">Glycoside hydrolase family 3 N-terminal domain-containing protein</fullName>
    </submittedName>
</protein>
<dbReference type="InterPro" id="IPR036881">
    <property type="entry name" value="Glyco_hydro_3_C_sf"/>
</dbReference>
<dbReference type="Gene3D" id="2.60.40.10">
    <property type="entry name" value="Immunoglobulins"/>
    <property type="match status" value="1"/>
</dbReference>
<comment type="caution">
    <text evidence="6">The sequence shown here is derived from an EMBL/GenBank/DDBJ whole genome shotgun (WGS) entry which is preliminary data.</text>
</comment>
<keyword evidence="4" id="KW-0472">Membrane</keyword>
<proteinExistence type="inferred from homology"/>
<accession>A0ABV1EDL4</accession>
<dbReference type="InterPro" id="IPR050288">
    <property type="entry name" value="Cellulose_deg_GH3"/>
</dbReference>
<dbReference type="InterPro" id="IPR013783">
    <property type="entry name" value="Ig-like_fold"/>
</dbReference>
<dbReference type="Pfam" id="PF14310">
    <property type="entry name" value="Fn3-like"/>
    <property type="match status" value="1"/>
</dbReference>
<dbReference type="InterPro" id="IPR017853">
    <property type="entry name" value="GH"/>
</dbReference>
<feature type="compositionally biased region" description="Polar residues" evidence="3">
    <location>
        <begin position="869"/>
        <end position="888"/>
    </location>
</feature>
<evidence type="ECO:0000313" key="7">
    <source>
        <dbReference type="Proteomes" id="UP001464378"/>
    </source>
</evidence>
<name>A0ABV1EDL4_9FIRM</name>
<dbReference type="InterPro" id="IPR001764">
    <property type="entry name" value="Glyco_hydro_3_N"/>
</dbReference>
<dbReference type="SUPFAM" id="SSF51445">
    <property type="entry name" value="(Trans)glycosidases"/>
    <property type="match status" value="1"/>
</dbReference>
<evidence type="ECO:0000256" key="4">
    <source>
        <dbReference type="SAM" id="Phobius"/>
    </source>
</evidence>
<dbReference type="PANTHER" id="PTHR42715:SF10">
    <property type="entry name" value="BETA-GLUCOSIDASE"/>
    <property type="match status" value="1"/>
</dbReference>
<keyword evidence="7" id="KW-1185">Reference proteome</keyword>
<evidence type="ECO:0000256" key="2">
    <source>
        <dbReference type="ARBA" id="ARBA00022801"/>
    </source>
</evidence>
<dbReference type="InterPro" id="IPR026891">
    <property type="entry name" value="Fn3-like"/>
</dbReference>
<dbReference type="PRINTS" id="PR00133">
    <property type="entry name" value="GLHYDRLASE3"/>
</dbReference>
<comment type="similarity">
    <text evidence="1">Belongs to the glycosyl hydrolase 3 family.</text>
</comment>
<evidence type="ECO:0000256" key="3">
    <source>
        <dbReference type="SAM" id="MobiDB-lite"/>
    </source>
</evidence>
<dbReference type="Proteomes" id="UP001464378">
    <property type="component" value="Unassembled WGS sequence"/>
</dbReference>
<gene>
    <name evidence="6" type="ORF">WMO64_15010</name>
</gene>
<dbReference type="Gene3D" id="3.40.50.1700">
    <property type="entry name" value="Glycoside hydrolase family 3 C-terminal domain"/>
    <property type="match status" value="1"/>
</dbReference>
<dbReference type="RefSeq" id="WP_349232487.1">
    <property type="nucleotide sequence ID" value="NZ_JBBMFK010000032.1"/>
</dbReference>
<dbReference type="PANTHER" id="PTHR42715">
    <property type="entry name" value="BETA-GLUCOSIDASE"/>
    <property type="match status" value="1"/>
</dbReference>
<dbReference type="Gene3D" id="3.20.20.300">
    <property type="entry name" value="Glycoside hydrolase, family 3, N-terminal domain"/>
    <property type="match status" value="1"/>
</dbReference>
<organism evidence="6 7">
    <name type="scientific">Pseudoflavonifractor intestinihominis</name>
    <dbReference type="NCBI Taxonomy" id="3133171"/>
    <lineage>
        <taxon>Bacteria</taxon>
        <taxon>Bacillati</taxon>
        <taxon>Bacillota</taxon>
        <taxon>Clostridia</taxon>
        <taxon>Eubacteriales</taxon>
        <taxon>Oscillospiraceae</taxon>
        <taxon>Pseudoflavonifractor</taxon>
    </lineage>
</organism>
<dbReference type="Pfam" id="PF00933">
    <property type="entry name" value="Glyco_hydro_3"/>
    <property type="match status" value="1"/>
</dbReference>
<feature type="domain" description="Fibronectin type III-like" evidence="5">
    <location>
        <begin position="404"/>
        <end position="478"/>
    </location>
</feature>
<feature type="region of interest" description="Disordered" evidence="3">
    <location>
        <begin position="864"/>
        <end position="888"/>
    </location>
</feature>
<dbReference type="SUPFAM" id="SSF52279">
    <property type="entry name" value="Beta-D-glucan exohydrolase, C-terminal domain"/>
    <property type="match status" value="1"/>
</dbReference>
<dbReference type="InterPro" id="IPR002772">
    <property type="entry name" value="Glyco_hydro_3_C"/>
</dbReference>
<reference evidence="6 7" key="1">
    <citation type="submission" date="2024-03" db="EMBL/GenBank/DDBJ databases">
        <title>Human intestinal bacterial collection.</title>
        <authorList>
            <person name="Pauvert C."/>
            <person name="Hitch T.C.A."/>
            <person name="Clavel T."/>
        </authorList>
    </citation>
    <scope>NUCLEOTIDE SEQUENCE [LARGE SCALE GENOMIC DNA]</scope>
    <source>
        <strain evidence="6 7">CLA-AP-H29</strain>
    </source>
</reference>
<evidence type="ECO:0000259" key="5">
    <source>
        <dbReference type="SMART" id="SM01217"/>
    </source>
</evidence>
<dbReference type="GO" id="GO:0016787">
    <property type="term" value="F:hydrolase activity"/>
    <property type="evidence" value="ECO:0007669"/>
    <property type="project" value="UniProtKB-KW"/>
</dbReference>
<keyword evidence="4" id="KW-0812">Transmembrane</keyword>
<keyword evidence="2 6" id="KW-0378">Hydrolase</keyword>
<dbReference type="InterPro" id="IPR036962">
    <property type="entry name" value="Glyco_hydro_3_N_sf"/>
</dbReference>
<keyword evidence="4" id="KW-1133">Transmembrane helix</keyword>
<evidence type="ECO:0000313" key="6">
    <source>
        <dbReference type="EMBL" id="MEQ2444767.1"/>
    </source>
</evidence>
<dbReference type="EMBL" id="JBBMFK010000032">
    <property type="protein sequence ID" value="MEQ2444767.1"/>
    <property type="molecule type" value="Genomic_DNA"/>
</dbReference>
<evidence type="ECO:0000256" key="1">
    <source>
        <dbReference type="ARBA" id="ARBA00005336"/>
    </source>
</evidence>
<dbReference type="Pfam" id="PF01915">
    <property type="entry name" value="Glyco_hydro_3_C"/>
    <property type="match status" value="1"/>
</dbReference>
<dbReference type="SMART" id="SM01217">
    <property type="entry name" value="Fn3_like"/>
    <property type="match status" value="1"/>
</dbReference>
<feature type="transmembrane region" description="Helical" evidence="4">
    <location>
        <begin position="12"/>
        <end position="38"/>
    </location>
</feature>